<evidence type="ECO:0000313" key="5">
    <source>
        <dbReference type="Proteomes" id="UP000774130"/>
    </source>
</evidence>
<feature type="region of interest" description="Disordered" evidence="1">
    <location>
        <begin position="393"/>
        <end position="446"/>
    </location>
</feature>
<feature type="compositionally biased region" description="Basic and acidic residues" evidence="1">
    <location>
        <begin position="145"/>
        <end position="164"/>
    </location>
</feature>
<feature type="domain" description="MapZ extracellular" evidence="2">
    <location>
        <begin position="200"/>
        <end position="327"/>
    </location>
</feature>
<evidence type="ECO:0000313" key="4">
    <source>
        <dbReference type="EMBL" id="MBV7389989.1"/>
    </source>
</evidence>
<dbReference type="Pfam" id="PF18041">
    <property type="entry name" value="MapZ_EC1"/>
    <property type="match status" value="1"/>
</dbReference>
<comment type="caution">
    <text evidence="4">The sequence shown here is derived from an EMBL/GenBank/DDBJ whole genome shotgun (WGS) entry which is preliminary data.</text>
</comment>
<organism evidence="4 5">
    <name type="scientific">Enterococcus alishanensis</name>
    <dbReference type="NCBI Taxonomy" id="1303817"/>
    <lineage>
        <taxon>Bacteria</taxon>
        <taxon>Bacillati</taxon>
        <taxon>Bacillota</taxon>
        <taxon>Bacilli</taxon>
        <taxon>Lactobacillales</taxon>
        <taxon>Enterococcaceae</taxon>
        <taxon>Enterococcus</taxon>
    </lineage>
</organism>
<evidence type="ECO:0000259" key="2">
    <source>
        <dbReference type="Pfam" id="PF18041"/>
    </source>
</evidence>
<dbReference type="RefSeq" id="WP_218325045.1">
    <property type="nucleotide sequence ID" value="NZ_JAHUZB010000002.1"/>
</dbReference>
<feature type="compositionally biased region" description="Basic and acidic residues" evidence="1">
    <location>
        <begin position="71"/>
        <end position="85"/>
    </location>
</feature>
<feature type="compositionally biased region" description="Low complexity" evidence="1">
    <location>
        <begin position="411"/>
        <end position="426"/>
    </location>
</feature>
<dbReference type="InterPro" id="IPR041295">
    <property type="entry name" value="MapZ_EC1"/>
</dbReference>
<reference evidence="4 5" key="1">
    <citation type="submission" date="2021-06" db="EMBL/GenBank/DDBJ databases">
        <title>Enterococcus alishanensis sp. nov., a novel lactic acid bacterium isolated from fresh coffee beans.</title>
        <authorList>
            <person name="Chen Y.-S."/>
        </authorList>
    </citation>
    <scope>NUCLEOTIDE SEQUENCE [LARGE SCALE GENOMIC DNA]</scope>
    <source>
        <strain evidence="4 5">ALS3</strain>
    </source>
</reference>
<dbReference type="Proteomes" id="UP000774130">
    <property type="component" value="Unassembled WGS sequence"/>
</dbReference>
<name>A0ABS6TAR0_9ENTE</name>
<sequence>MHKCPNCGFEPVDGRAICPNCGFELTAKNDRAKKNDEIEWSELASMPIDSVKEMFSATNDESPEDNEGSQDELKIVEKKAEHLPETEASFDRTNPILEQYIREHKEESEKLKEKSSAEEKAEAERKALIEAEQAKVIAAEQAKAAADETRSLESHKESNQEPPKKGKKGRNIAIAAVILVALLGGGGYYYSYQQDQAAEEAAAEKAAADKKTNQAIDEIEAEITDFYTNSKQVFLKVDKVDTNTAKIAEEINQYKKNDRYKELKNSYDTLTAKQKDVQAVNNLFTSTAINGDILASDLKLKAAEDVTLTVDTKDNQFNDLLNEAINQAKTQYDQIIDLRNSVSTLITNGTVASTATRSTYNATMQKAGTVPNQELITDQVNQLAEVNQTLTEWETAASESASRAEKEEETTSSSESSTSSPSYSMSGNNQPIMSTNQSQVADSGNSAWSWNSGVREKFLQTVIDRGYVTEGGYSLVPVQIQGGEGYYNLFATNNQSDLTKGYTSADLPMYVVTVNCKTGWFKGNGGGGSRS</sequence>
<feature type="compositionally biased region" description="Basic and acidic residues" evidence="1">
    <location>
        <begin position="100"/>
        <end position="125"/>
    </location>
</feature>
<feature type="region of interest" description="Disordered" evidence="1">
    <location>
        <begin position="54"/>
        <end position="125"/>
    </location>
</feature>
<dbReference type="Pfam" id="PF18708">
    <property type="entry name" value="MapZ_C2"/>
    <property type="match status" value="1"/>
</dbReference>
<keyword evidence="5" id="KW-1185">Reference proteome</keyword>
<feature type="compositionally biased region" description="Polar residues" evidence="1">
    <location>
        <begin position="427"/>
        <end position="446"/>
    </location>
</feature>
<evidence type="ECO:0000259" key="3">
    <source>
        <dbReference type="Pfam" id="PF18708"/>
    </source>
</evidence>
<feature type="compositionally biased region" description="Acidic residues" evidence="1">
    <location>
        <begin position="61"/>
        <end position="70"/>
    </location>
</feature>
<proteinExistence type="predicted"/>
<gene>
    <name evidence="4" type="ORF">KUA55_04800</name>
</gene>
<dbReference type="EMBL" id="JAHUZB010000002">
    <property type="protein sequence ID" value="MBV7389989.1"/>
    <property type="molecule type" value="Genomic_DNA"/>
</dbReference>
<accession>A0ABS6TAR0</accession>
<protein>
    <submittedName>
        <fullName evidence="4">Zinc ribbon domain-containing protein</fullName>
    </submittedName>
</protein>
<dbReference type="InterPro" id="IPR040532">
    <property type="entry name" value="MapZ_C2"/>
</dbReference>
<feature type="domain" description="MapZ extracellular C-terminal" evidence="3">
    <location>
        <begin position="431"/>
        <end position="524"/>
    </location>
</feature>
<evidence type="ECO:0000256" key="1">
    <source>
        <dbReference type="SAM" id="MobiDB-lite"/>
    </source>
</evidence>
<feature type="region of interest" description="Disordered" evidence="1">
    <location>
        <begin position="140"/>
        <end position="168"/>
    </location>
</feature>